<comment type="caution">
    <text evidence="2">The sequence shown here is derived from an EMBL/GenBank/DDBJ whole genome shotgun (WGS) entry which is preliminary data.</text>
</comment>
<sequence>MKISQMLIGGLIIGVAGAVTGLLYAPGKGVKTRNKIARKGRLYRDYLMDNLYDLADSVSHPFEDAEEQTIRLSTKAIKKAKKFKADALQKVNNLNH</sequence>
<dbReference type="RefSeq" id="WP_210513448.1">
    <property type="nucleotide sequence ID" value="NZ_JAFIDN010000021.1"/>
</dbReference>
<feature type="transmembrane region" description="Helical" evidence="1">
    <location>
        <begin position="6"/>
        <end position="25"/>
    </location>
</feature>
<keyword evidence="1" id="KW-0472">Membrane</keyword>
<dbReference type="Pfam" id="PF12732">
    <property type="entry name" value="YtxH"/>
    <property type="match status" value="1"/>
</dbReference>
<dbReference type="Proteomes" id="UP000673975">
    <property type="component" value="Unassembled WGS sequence"/>
</dbReference>
<evidence type="ECO:0000256" key="1">
    <source>
        <dbReference type="SAM" id="Phobius"/>
    </source>
</evidence>
<protein>
    <submittedName>
        <fullName evidence="2">YtxH domain-containing protein</fullName>
    </submittedName>
</protein>
<accession>A0A8J7UY31</accession>
<dbReference type="AlphaFoldDB" id="A0A8J7UY31"/>
<gene>
    <name evidence="2" type="ORF">NATSA_15025</name>
</gene>
<dbReference type="InterPro" id="IPR024623">
    <property type="entry name" value="YtxH"/>
</dbReference>
<proteinExistence type="predicted"/>
<reference evidence="2" key="1">
    <citation type="submission" date="2021-02" db="EMBL/GenBank/DDBJ databases">
        <title>Natronogracilivirga saccharolytica gen. nov. sp. nov. a new anaerobic, haloalkiliphilic carbohydrate-fermenting bacterium from soda lake and proposing of Cyclonatronumiaceae fam. nov. in the phylum Balneolaeota.</title>
        <authorList>
            <person name="Zhilina T.N."/>
            <person name="Sorokin D.Y."/>
            <person name="Zavarzina D.G."/>
            <person name="Toshchakov S.V."/>
            <person name="Kublanov I.V."/>
        </authorList>
    </citation>
    <scope>NUCLEOTIDE SEQUENCE</scope>
    <source>
        <strain evidence="2">Z-1702</strain>
    </source>
</reference>
<keyword evidence="1" id="KW-0812">Transmembrane</keyword>
<evidence type="ECO:0000313" key="3">
    <source>
        <dbReference type="Proteomes" id="UP000673975"/>
    </source>
</evidence>
<keyword evidence="1" id="KW-1133">Transmembrane helix</keyword>
<evidence type="ECO:0000313" key="2">
    <source>
        <dbReference type="EMBL" id="MBP3193989.1"/>
    </source>
</evidence>
<name>A0A8J7UY31_9BACT</name>
<dbReference type="EMBL" id="JAFIDN010000021">
    <property type="protein sequence ID" value="MBP3193989.1"/>
    <property type="molecule type" value="Genomic_DNA"/>
</dbReference>
<keyword evidence="3" id="KW-1185">Reference proteome</keyword>
<organism evidence="2 3">
    <name type="scientific">Natronogracilivirga saccharolytica</name>
    <dbReference type="NCBI Taxonomy" id="2812953"/>
    <lineage>
        <taxon>Bacteria</taxon>
        <taxon>Pseudomonadati</taxon>
        <taxon>Balneolota</taxon>
        <taxon>Balneolia</taxon>
        <taxon>Balneolales</taxon>
        <taxon>Cyclonatronaceae</taxon>
        <taxon>Natronogracilivirga</taxon>
    </lineage>
</organism>